<dbReference type="GO" id="GO:0000978">
    <property type="term" value="F:RNA polymerase II cis-regulatory region sequence-specific DNA binding"/>
    <property type="evidence" value="ECO:0007669"/>
    <property type="project" value="InterPro"/>
</dbReference>
<sequence>MQGYACECPDCDKTYKEADDLERHERTHTGELKYTCRVYGKRYARSDVLSRHLVQTHGEQVPAIGRPRKSAWGPADGLEMCPPSYTVEPVTETMTTMRLAENYPNFVVPLTSLEYAPTQPLAGPPTDPVPNNELFMPASMASQDDDPLAFLNIDIPIPGVYDCGFGDQDFNMFEPLHTTDSGNGNGSWRNSPLPDFAVVFGWHGVDPSEPSGLGVEGGEKKGLFDPGTGGSGMDSLHGQPQEIPDGRPDYSPWPHIYKPNDPDAGVSLTSVSTPFAAAAFVPADDHIPESVRGTMTALVEHSHCGIWPSVEIGNFATSAIQMFSNFLKMWLMYFLGKDDLPGPVRLLGRQSAGNGVISIYGGRGSIAARWVQAALQMDRQYCDSL</sequence>
<dbReference type="PROSITE" id="PS00028">
    <property type="entry name" value="ZINC_FINGER_C2H2_1"/>
    <property type="match status" value="1"/>
</dbReference>
<dbReference type="GO" id="GO:0005634">
    <property type="term" value="C:nucleus"/>
    <property type="evidence" value="ECO:0007669"/>
    <property type="project" value="UniProtKB-SubCell"/>
</dbReference>
<keyword evidence="3" id="KW-0677">Repeat</keyword>
<evidence type="ECO:0000313" key="9">
    <source>
        <dbReference type="EMBL" id="RSH95802.1"/>
    </source>
</evidence>
<evidence type="ECO:0000256" key="7">
    <source>
        <dbReference type="PROSITE-ProRule" id="PRU00042"/>
    </source>
</evidence>
<dbReference type="GO" id="GO:0000981">
    <property type="term" value="F:DNA-binding transcription factor activity, RNA polymerase II-specific"/>
    <property type="evidence" value="ECO:0007669"/>
    <property type="project" value="InterPro"/>
</dbReference>
<dbReference type="SUPFAM" id="SSF57667">
    <property type="entry name" value="beta-beta-alpha zinc fingers"/>
    <property type="match status" value="1"/>
</dbReference>
<dbReference type="Proteomes" id="UP000279259">
    <property type="component" value="Unassembled WGS sequence"/>
</dbReference>
<dbReference type="GO" id="GO:0008270">
    <property type="term" value="F:zinc ion binding"/>
    <property type="evidence" value="ECO:0007669"/>
    <property type="project" value="UniProtKB-KW"/>
</dbReference>
<keyword evidence="5" id="KW-0862">Zinc</keyword>
<evidence type="ECO:0000256" key="3">
    <source>
        <dbReference type="ARBA" id="ARBA00022737"/>
    </source>
</evidence>
<dbReference type="PROSITE" id="PS50157">
    <property type="entry name" value="ZINC_FINGER_C2H2_2"/>
    <property type="match status" value="2"/>
</dbReference>
<gene>
    <name evidence="9" type="ORF">EHS25_000894</name>
</gene>
<dbReference type="InterPro" id="IPR036236">
    <property type="entry name" value="Znf_C2H2_sf"/>
</dbReference>
<keyword evidence="6" id="KW-0539">Nucleus</keyword>
<evidence type="ECO:0000259" key="8">
    <source>
        <dbReference type="PROSITE" id="PS50157"/>
    </source>
</evidence>
<keyword evidence="2" id="KW-0479">Metal-binding</keyword>
<dbReference type="STRING" id="1890683.A0A427YXJ9"/>
<dbReference type="OrthoDB" id="6365676at2759"/>
<comment type="subcellular location">
    <subcellularLocation>
        <location evidence="1">Nucleus</location>
    </subcellularLocation>
</comment>
<dbReference type="PANTHER" id="PTHR40626:SF11">
    <property type="entry name" value="ZINC FINGER PROTEIN YPR022C"/>
    <property type="match status" value="1"/>
</dbReference>
<comment type="caution">
    <text evidence="9">The sequence shown here is derived from an EMBL/GenBank/DDBJ whole genome shotgun (WGS) entry which is preliminary data.</text>
</comment>
<feature type="domain" description="C2H2-type" evidence="8">
    <location>
        <begin position="34"/>
        <end position="62"/>
    </location>
</feature>
<evidence type="ECO:0000256" key="2">
    <source>
        <dbReference type="ARBA" id="ARBA00022723"/>
    </source>
</evidence>
<protein>
    <recommendedName>
        <fullName evidence="8">C2H2-type domain-containing protein</fullName>
    </recommendedName>
</protein>
<dbReference type="SMART" id="SM00355">
    <property type="entry name" value="ZnF_C2H2"/>
    <property type="match status" value="2"/>
</dbReference>
<evidence type="ECO:0000256" key="4">
    <source>
        <dbReference type="ARBA" id="ARBA00022771"/>
    </source>
</evidence>
<keyword evidence="10" id="KW-1185">Reference proteome</keyword>
<organism evidence="9 10">
    <name type="scientific">Saitozyma podzolica</name>
    <dbReference type="NCBI Taxonomy" id="1890683"/>
    <lineage>
        <taxon>Eukaryota</taxon>
        <taxon>Fungi</taxon>
        <taxon>Dikarya</taxon>
        <taxon>Basidiomycota</taxon>
        <taxon>Agaricomycotina</taxon>
        <taxon>Tremellomycetes</taxon>
        <taxon>Tremellales</taxon>
        <taxon>Trimorphomycetaceae</taxon>
        <taxon>Saitozyma</taxon>
    </lineage>
</organism>
<reference evidence="9 10" key="1">
    <citation type="submission" date="2018-11" db="EMBL/GenBank/DDBJ databases">
        <title>Genome sequence of Saitozyma podzolica DSM 27192.</title>
        <authorList>
            <person name="Aliyu H."/>
            <person name="Gorte O."/>
            <person name="Ochsenreither K."/>
        </authorList>
    </citation>
    <scope>NUCLEOTIDE SEQUENCE [LARGE SCALE GENOMIC DNA]</scope>
    <source>
        <strain evidence="9 10">DSM 27192</strain>
    </source>
</reference>
<evidence type="ECO:0000256" key="5">
    <source>
        <dbReference type="ARBA" id="ARBA00022833"/>
    </source>
</evidence>
<accession>A0A427YXJ9</accession>
<dbReference type="GO" id="GO:0000785">
    <property type="term" value="C:chromatin"/>
    <property type="evidence" value="ECO:0007669"/>
    <property type="project" value="TreeGrafter"/>
</dbReference>
<dbReference type="PANTHER" id="PTHR40626">
    <property type="entry name" value="MIP31509P"/>
    <property type="match status" value="1"/>
</dbReference>
<evidence type="ECO:0000256" key="1">
    <source>
        <dbReference type="ARBA" id="ARBA00004123"/>
    </source>
</evidence>
<evidence type="ECO:0000313" key="10">
    <source>
        <dbReference type="Proteomes" id="UP000279259"/>
    </source>
</evidence>
<feature type="domain" description="C2H2-type" evidence="8">
    <location>
        <begin position="4"/>
        <end position="33"/>
    </location>
</feature>
<dbReference type="Pfam" id="PF00096">
    <property type="entry name" value="zf-C2H2"/>
    <property type="match status" value="1"/>
</dbReference>
<name>A0A427YXJ9_9TREE</name>
<dbReference type="InterPro" id="IPR051059">
    <property type="entry name" value="VerF-like"/>
</dbReference>
<proteinExistence type="predicted"/>
<evidence type="ECO:0000256" key="6">
    <source>
        <dbReference type="ARBA" id="ARBA00023242"/>
    </source>
</evidence>
<dbReference type="Gene3D" id="3.30.160.60">
    <property type="entry name" value="Classic Zinc Finger"/>
    <property type="match status" value="2"/>
</dbReference>
<dbReference type="InterPro" id="IPR013087">
    <property type="entry name" value="Znf_C2H2_type"/>
</dbReference>
<dbReference type="EMBL" id="RSCD01000001">
    <property type="protein sequence ID" value="RSH95802.1"/>
    <property type="molecule type" value="Genomic_DNA"/>
</dbReference>
<dbReference type="AlphaFoldDB" id="A0A427YXJ9"/>
<keyword evidence="4 7" id="KW-0863">Zinc-finger</keyword>